<dbReference type="Proteomes" id="UP000184130">
    <property type="component" value="Unassembled WGS sequence"/>
</dbReference>
<evidence type="ECO:0000313" key="2">
    <source>
        <dbReference type="Proteomes" id="UP000184130"/>
    </source>
</evidence>
<dbReference type="AlphaFoldDB" id="A0A1M6RQD2"/>
<dbReference type="EMBL" id="FRBD01000002">
    <property type="protein sequence ID" value="SHK34610.1"/>
    <property type="molecule type" value="Genomic_DNA"/>
</dbReference>
<gene>
    <name evidence="1" type="ORF">SAMN05216463_10261</name>
</gene>
<dbReference type="OrthoDB" id="1809643at2"/>
<evidence type="ECO:0008006" key="3">
    <source>
        <dbReference type="Google" id="ProtNLM"/>
    </source>
</evidence>
<organism evidence="1 2">
    <name type="scientific">Xylanibacter ruminicola</name>
    <name type="common">Prevotella ruminicola</name>
    <dbReference type="NCBI Taxonomy" id="839"/>
    <lineage>
        <taxon>Bacteria</taxon>
        <taxon>Pseudomonadati</taxon>
        <taxon>Bacteroidota</taxon>
        <taxon>Bacteroidia</taxon>
        <taxon>Bacteroidales</taxon>
        <taxon>Prevotellaceae</taxon>
        <taxon>Xylanibacter</taxon>
    </lineage>
</organism>
<reference evidence="1 2" key="1">
    <citation type="submission" date="2016-11" db="EMBL/GenBank/DDBJ databases">
        <authorList>
            <person name="Jaros S."/>
            <person name="Januszkiewicz K."/>
            <person name="Wedrychowicz H."/>
        </authorList>
    </citation>
    <scope>NUCLEOTIDE SEQUENCE [LARGE SCALE GENOMIC DNA]</scope>
    <source>
        <strain evidence="1 2">KHT3</strain>
    </source>
</reference>
<proteinExistence type="predicted"/>
<evidence type="ECO:0000313" key="1">
    <source>
        <dbReference type="EMBL" id="SHK34610.1"/>
    </source>
</evidence>
<sequence>MPMVNSSLFRRIELQLLMNLTAHALGKKSQRIWTLKNAEALKAYAKYTSSNLQAGANQALLKRMNSEAYKMGRLLRCLFLIRHEARAQRLIVALYRNIGIKLSFENSRQLCFHSCYFSRFYTPQACKAASALDDGIIRGILGLESEHLHFSQRITEGCKQCKAQLIIDN</sequence>
<dbReference type="RefSeq" id="WP_139261295.1">
    <property type="nucleotide sequence ID" value="NZ_FRBD01000002.1"/>
</dbReference>
<protein>
    <recommendedName>
        <fullName evidence="3">L-2-amino-thiazoline-4-carboxylic acid hydrolase</fullName>
    </recommendedName>
</protein>
<accession>A0A1M6RQD2</accession>
<name>A0A1M6RQD2_XYLRU</name>